<comment type="caution">
    <text evidence="2">The sequence shown here is derived from an EMBL/GenBank/DDBJ whole genome shotgun (WGS) entry which is preliminary data.</text>
</comment>
<evidence type="ECO:0000256" key="1">
    <source>
        <dbReference type="SAM" id="MobiDB-lite"/>
    </source>
</evidence>
<feature type="region of interest" description="Disordered" evidence="1">
    <location>
        <begin position="264"/>
        <end position="310"/>
    </location>
</feature>
<protein>
    <submittedName>
        <fullName evidence="2">Uncharacterized protein</fullName>
    </submittedName>
</protein>
<feature type="region of interest" description="Disordered" evidence="1">
    <location>
        <begin position="200"/>
        <end position="241"/>
    </location>
</feature>
<dbReference type="Proteomes" id="UP001190700">
    <property type="component" value="Unassembled WGS sequence"/>
</dbReference>
<feature type="compositionally biased region" description="Pro residues" evidence="1">
    <location>
        <begin position="204"/>
        <end position="214"/>
    </location>
</feature>
<evidence type="ECO:0000313" key="3">
    <source>
        <dbReference type="Proteomes" id="UP001190700"/>
    </source>
</evidence>
<sequence>MRNPAPHPVPSIPHPSLVNGTTSRPSRPATALVACETVGRSEGFRLGHLFEKPTKELRVSQWAETTVACVYDPRCPSLEMQRALCEVTAGLLKVREYRHVGMVHIYTCCHAKDEPTCMTPHEFHACALEMLTTQRRYPTWLPIPSILVEEPGKVMYGDHAFSIQVREREVADCLVSIAAKIMHIVAASIDASNLARLGHDSPLPASPSPLPEPMGDPNDDTTPPPSPSLREGESDSSSMMEVDAEPQVADLFMSHNDAKLARLGHDFPLPASPSPLPEPMGDPNDDTTPPPSPSLREGESDSSSIMEVDAEPQVADLFMSHNDAKLARCVPTRDVIAGR</sequence>
<evidence type="ECO:0000313" key="2">
    <source>
        <dbReference type="EMBL" id="KAK3234103.1"/>
    </source>
</evidence>
<dbReference type="AlphaFoldDB" id="A0AAE0BCJ7"/>
<feature type="compositionally biased region" description="Pro residues" evidence="1">
    <location>
        <begin position="1"/>
        <end position="13"/>
    </location>
</feature>
<reference evidence="2 3" key="1">
    <citation type="journal article" date="2015" name="Genome Biol. Evol.">
        <title>Comparative Genomics of a Bacterivorous Green Alga Reveals Evolutionary Causalities and Consequences of Phago-Mixotrophic Mode of Nutrition.</title>
        <authorList>
            <person name="Burns J.A."/>
            <person name="Paasch A."/>
            <person name="Narechania A."/>
            <person name="Kim E."/>
        </authorList>
    </citation>
    <scope>NUCLEOTIDE SEQUENCE [LARGE SCALE GENOMIC DNA]</scope>
    <source>
        <strain evidence="2 3">PLY_AMNH</strain>
    </source>
</reference>
<gene>
    <name evidence="2" type="ORF">CYMTET_55640</name>
</gene>
<name>A0AAE0BCJ7_9CHLO</name>
<feature type="compositionally biased region" description="Pro residues" evidence="1">
    <location>
        <begin position="270"/>
        <end position="280"/>
    </location>
</feature>
<proteinExistence type="predicted"/>
<dbReference type="EMBL" id="LGRX02035557">
    <property type="protein sequence ID" value="KAK3234103.1"/>
    <property type="molecule type" value="Genomic_DNA"/>
</dbReference>
<accession>A0AAE0BCJ7</accession>
<organism evidence="2 3">
    <name type="scientific">Cymbomonas tetramitiformis</name>
    <dbReference type="NCBI Taxonomy" id="36881"/>
    <lineage>
        <taxon>Eukaryota</taxon>
        <taxon>Viridiplantae</taxon>
        <taxon>Chlorophyta</taxon>
        <taxon>Pyramimonadophyceae</taxon>
        <taxon>Pyramimonadales</taxon>
        <taxon>Pyramimonadaceae</taxon>
        <taxon>Cymbomonas</taxon>
    </lineage>
</organism>
<keyword evidence="3" id="KW-1185">Reference proteome</keyword>
<feature type="region of interest" description="Disordered" evidence="1">
    <location>
        <begin position="1"/>
        <end position="26"/>
    </location>
</feature>